<reference evidence="2 4" key="3">
    <citation type="journal article" date="2015" name="BMC Genomics">
        <title>The completed genome sequence of the pathogenic ascomycete fungus Fusarium graminearum.</title>
        <authorList>
            <person name="King R."/>
            <person name="Urban M."/>
            <person name="Hammond-Kosack M.C."/>
            <person name="Hassani-Pak K."/>
            <person name="Hammond-Kosack K.E."/>
        </authorList>
    </citation>
    <scope>NUCLEOTIDE SEQUENCE [LARGE SCALE GENOMIC DNA]</scope>
    <source>
        <strain evidence="4">ATCC MYA-4620 / CBS 123657 / FGSC 9075 / NRRL 31084 / PH-1</strain>
        <strain evidence="2">PH-1</strain>
    </source>
</reference>
<accession>A0A0E0S117</accession>
<dbReference type="VEuPathDB" id="FungiDB:FGRAMPH1_01G10779"/>
<evidence type="ECO:0000313" key="3">
    <source>
        <dbReference type="EnsemblFungi" id="CEF77192"/>
    </source>
</evidence>
<proteinExistence type="predicted"/>
<dbReference type="Proteomes" id="UP000070720">
    <property type="component" value="Chromosome 2"/>
</dbReference>
<reference evidence="3" key="4">
    <citation type="submission" date="2017-01" db="UniProtKB">
        <authorList>
            <consortium name="EnsemblFungi"/>
        </authorList>
    </citation>
    <scope>IDENTIFICATION</scope>
    <source>
        <strain evidence="3">PH-1 / ATCC MYA-4620 / FGSC 9075 / NRRL 31084</strain>
    </source>
</reference>
<sequence>MGGHHHVQGDDDVGYKRAKQASFVVSHPAQQVDANRVVGLLRQGPHGPEFLVDDVAEADTAGSSRQQSQ</sequence>
<reference evidence="3 4" key="2">
    <citation type="journal article" date="2010" name="Nature">
        <title>Comparative genomics reveals mobile pathogenicity chromosomes in Fusarium.</title>
        <authorList>
            <person name="Ma L.J."/>
            <person name="van der Does H.C."/>
            <person name="Borkovich K.A."/>
            <person name="Coleman J.J."/>
            <person name="Daboussi M.J."/>
            <person name="Di Pietro A."/>
            <person name="Dufresne M."/>
            <person name="Freitag M."/>
            <person name="Grabherr M."/>
            <person name="Henrissat B."/>
            <person name="Houterman P.M."/>
            <person name="Kang S."/>
            <person name="Shim W.B."/>
            <person name="Woloshuk C."/>
            <person name="Xie X."/>
            <person name="Xu J.R."/>
            <person name="Antoniw J."/>
            <person name="Baker S.E."/>
            <person name="Bluhm B.H."/>
            <person name="Breakspear A."/>
            <person name="Brown D.W."/>
            <person name="Butchko R.A."/>
            <person name="Chapman S."/>
            <person name="Coulson R."/>
            <person name="Coutinho P.M."/>
            <person name="Danchin E.G."/>
            <person name="Diener A."/>
            <person name="Gale L.R."/>
            <person name="Gardiner D.M."/>
            <person name="Goff S."/>
            <person name="Hammond-Kosack K.E."/>
            <person name="Hilburn K."/>
            <person name="Hua-Van A."/>
            <person name="Jonkers W."/>
            <person name="Kazan K."/>
            <person name="Kodira C.D."/>
            <person name="Koehrsen M."/>
            <person name="Kumar L."/>
            <person name="Lee Y.H."/>
            <person name="Li L."/>
            <person name="Manners J.M."/>
            <person name="Miranda-Saavedra D."/>
            <person name="Mukherjee M."/>
            <person name="Park G."/>
            <person name="Park J."/>
            <person name="Park S.Y."/>
            <person name="Proctor R.H."/>
            <person name="Regev A."/>
            <person name="Ruiz-Roldan M.C."/>
            <person name="Sain D."/>
            <person name="Sakthikumar S."/>
            <person name="Sykes S."/>
            <person name="Schwartz D.C."/>
            <person name="Turgeon B.G."/>
            <person name="Wapinski I."/>
            <person name="Yoder O."/>
            <person name="Young S."/>
            <person name="Zeng Q."/>
            <person name="Zhou S."/>
            <person name="Galagan J."/>
            <person name="Cuomo C.A."/>
            <person name="Kistler H.C."/>
            <person name="Rep M."/>
        </authorList>
    </citation>
    <scope>GENOME REANNOTATION</scope>
    <source>
        <strain evidence="4">ATCC MYA-4620 / CBS 123657 / FGSC 9075 / NRRL 31084 / PH-1</strain>
        <strain evidence="3">PH-1 / ATCC MYA-4620 / FGSC 9075 / NRRL 31084</strain>
    </source>
</reference>
<feature type="region of interest" description="Disordered" evidence="1">
    <location>
        <begin position="45"/>
        <end position="69"/>
    </location>
</feature>
<evidence type="ECO:0000313" key="4">
    <source>
        <dbReference type="Proteomes" id="UP000070720"/>
    </source>
</evidence>
<organism evidence="2 4">
    <name type="scientific">Gibberella zeae (strain ATCC MYA-4620 / CBS 123657 / FGSC 9075 / NRRL 31084 / PH-1)</name>
    <name type="common">Wheat head blight fungus</name>
    <name type="synonym">Fusarium graminearum</name>
    <dbReference type="NCBI Taxonomy" id="229533"/>
    <lineage>
        <taxon>Eukaryota</taxon>
        <taxon>Fungi</taxon>
        <taxon>Dikarya</taxon>
        <taxon>Ascomycota</taxon>
        <taxon>Pezizomycotina</taxon>
        <taxon>Sordariomycetes</taxon>
        <taxon>Hypocreomycetidae</taxon>
        <taxon>Hypocreales</taxon>
        <taxon>Nectriaceae</taxon>
        <taxon>Fusarium</taxon>
    </lineage>
</organism>
<protein>
    <submittedName>
        <fullName evidence="2">Chromosome 2, complete genome</fullName>
    </submittedName>
</protein>
<name>A0A098DFG9_GIBZE</name>
<gene>
    <name evidence="2" type="ORF">FGRAMPH1_01T10779</name>
</gene>
<dbReference type="EMBL" id="HG970333">
    <property type="protein sequence ID" value="CEF77192.1"/>
    <property type="molecule type" value="Genomic_DNA"/>
</dbReference>
<accession>A0A098DFG9</accession>
<dbReference type="EnsemblFungi" id="CEF77192">
    <property type="protein sequence ID" value="CEF77192"/>
    <property type="gene ID" value="FGRRES_15510"/>
</dbReference>
<evidence type="ECO:0000313" key="2">
    <source>
        <dbReference type="EMBL" id="CEF77192.1"/>
    </source>
</evidence>
<dbReference type="AlphaFoldDB" id="A0A098DFG9"/>
<dbReference type="InParanoid" id="A0A098DFG9"/>
<evidence type="ECO:0000256" key="1">
    <source>
        <dbReference type="SAM" id="MobiDB-lite"/>
    </source>
</evidence>
<keyword evidence="4" id="KW-1185">Reference proteome</keyword>
<reference evidence="3 4" key="1">
    <citation type="journal article" date="2007" name="Science">
        <title>The Fusarium graminearum genome reveals a link between localized polymorphism and pathogen specialization.</title>
        <authorList>
            <person name="Cuomo C.A."/>
            <person name="Gueldener U."/>
            <person name="Xu J.-R."/>
            <person name="Trail F."/>
            <person name="Turgeon B.G."/>
            <person name="Di Pietro A."/>
            <person name="Walton J.D."/>
            <person name="Ma L.-J."/>
            <person name="Baker S.E."/>
            <person name="Rep M."/>
            <person name="Adam G."/>
            <person name="Antoniw J."/>
            <person name="Baldwin T."/>
            <person name="Calvo S.E."/>
            <person name="Chang Y.-L."/>
            <person name="DeCaprio D."/>
            <person name="Gale L.R."/>
            <person name="Gnerre S."/>
            <person name="Goswami R.S."/>
            <person name="Hammond-Kosack K."/>
            <person name="Harris L.J."/>
            <person name="Hilburn K."/>
            <person name="Kennell J.C."/>
            <person name="Kroken S."/>
            <person name="Magnuson J.K."/>
            <person name="Mannhaupt G."/>
            <person name="Mauceli E.W."/>
            <person name="Mewes H.-W."/>
            <person name="Mitterbauer R."/>
            <person name="Muehlbauer G."/>
            <person name="Muensterkoetter M."/>
            <person name="Nelson D."/>
            <person name="O'Donnell K."/>
            <person name="Ouellet T."/>
            <person name="Qi W."/>
            <person name="Quesneville H."/>
            <person name="Roncero M.I.G."/>
            <person name="Seong K.-Y."/>
            <person name="Tetko I.V."/>
            <person name="Urban M."/>
            <person name="Waalwijk C."/>
            <person name="Ward T.J."/>
            <person name="Yao J."/>
            <person name="Birren B.W."/>
            <person name="Kistler H.C."/>
        </authorList>
    </citation>
    <scope>NUCLEOTIDE SEQUENCE [LARGE SCALE GENOMIC DNA]</scope>
    <source>
        <strain evidence="4">ATCC MYA-4620 / CBS 123657 / FGSC 9075 / NRRL 31084 / PH-1</strain>
        <strain evidence="3">PH-1 / ATCC MYA-4620 / FGSC 9075 / NRRL 31084</strain>
    </source>
</reference>